<name>A0A9D4H4E2_DREPO</name>
<feature type="transmembrane region" description="Helical" evidence="2">
    <location>
        <begin position="88"/>
        <end position="110"/>
    </location>
</feature>
<dbReference type="Proteomes" id="UP000828390">
    <property type="component" value="Unassembled WGS sequence"/>
</dbReference>
<gene>
    <name evidence="3" type="ORF">DPMN_130037</name>
</gene>
<keyword evidence="2" id="KW-0812">Transmembrane</keyword>
<reference evidence="3" key="2">
    <citation type="submission" date="2020-11" db="EMBL/GenBank/DDBJ databases">
        <authorList>
            <person name="McCartney M.A."/>
            <person name="Auch B."/>
            <person name="Kono T."/>
            <person name="Mallez S."/>
            <person name="Becker A."/>
            <person name="Gohl D.M."/>
            <person name="Silverstein K.A.T."/>
            <person name="Koren S."/>
            <person name="Bechman K.B."/>
            <person name="Herman A."/>
            <person name="Abrahante J.E."/>
            <person name="Garbe J."/>
        </authorList>
    </citation>
    <scope>NUCLEOTIDE SEQUENCE</scope>
    <source>
        <strain evidence="3">Duluth1</strain>
        <tissue evidence="3">Whole animal</tissue>
    </source>
</reference>
<dbReference type="EMBL" id="JAIWYP010000005">
    <property type="protein sequence ID" value="KAH3828087.1"/>
    <property type="molecule type" value="Genomic_DNA"/>
</dbReference>
<keyword evidence="2" id="KW-1133">Transmembrane helix</keyword>
<evidence type="ECO:0000313" key="4">
    <source>
        <dbReference type="Proteomes" id="UP000828390"/>
    </source>
</evidence>
<comment type="caution">
    <text evidence="3">The sequence shown here is derived from an EMBL/GenBank/DDBJ whole genome shotgun (WGS) entry which is preliminary data.</text>
</comment>
<evidence type="ECO:0000313" key="3">
    <source>
        <dbReference type="EMBL" id="KAH3828087.1"/>
    </source>
</evidence>
<keyword evidence="4" id="KW-1185">Reference proteome</keyword>
<evidence type="ECO:0000256" key="2">
    <source>
        <dbReference type="SAM" id="Phobius"/>
    </source>
</evidence>
<accession>A0A9D4H4E2</accession>
<protein>
    <submittedName>
        <fullName evidence="3">Uncharacterized protein</fullName>
    </submittedName>
</protein>
<keyword evidence="2" id="KW-0472">Membrane</keyword>
<sequence>MVRQTMPPIIAETQRDILMDQDAFIQLQVLFGIDVTFMNALLQLGKQMLEEKTDACNLELPFVCQKVSLPSKSTTSTPVESTTTSAGLIGGIIAAVVVITASIIVFVVVIRKRNPRKKREAASKCATEMVTTNNETESLGDIYAVSAKVKNQKENDSVEKCRVNKRQIHNQVSSTGNIPLDPGKNSNIEERTSIGEKRQKSLHHGYDRIENIPGEATEDDEYNRLNEIIGPENVNKSDNVYNHVQGIDNDIYDHTEDNPDTHDRRASYSHVKGPFPSSEHRHDVYDHTTDDFETPNRRNLYSHVRGPSEHRNVAGSNI</sequence>
<organism evidence="3 4">
    <name type="scientific">Dreissena polymorpha</name>
    <name type="common">Zebra mussel</name>
    <name type="synonym">Mytilus polymorpha</name>
    <dbReference type="NCBI Taxonomy" id="45954"/>
    <lineage>
        <taxon>Eukaryota</taxon>
        <taxon>Metazoa</taxon>
        <taxon>Spiralia</taxon>
        <taxon>Lophotrochozoa</taxon>
        <taxon>Mollusca</taxon>
        <taxon>Bivalvia</taxon>
        <taxon>Autobranchia</taxon>
        <taxon>Heteroconchia</taxon>
        <taxon>Euheterodonta</taxon>
        <taxon>Imparidentia</taxon>
        <taxon>Neoheterodontei</taxon>
        <taxon>Myida</taxon>
        <taxon>Dreissenoidea</taxon>
        <taxon>Dreissenidae</taxon>
        <taxon>Dreissena</taxon>
    </lineage>
</organism>
<dbReference type="AlphaFoldDB" id="A0A9D4H4E2"/>
<evidence type="ECO:0000256" key="1">
    <source>
        <dbReference type="SAM" id="MobiDB-lite"/>
    </source>
</evidence>
<feature type="region of interest" description="Disordered" evidence="1">
    <location>
        <begin position="259"/>
        <end position="282"/>
    </location>
</feature>
<proteinExistence type="predicted"/>
<reference evidence="3" key="1">
    <citation type="journal article" date="2019" name="bioRxiv">
        <title>The Genome of the Zebra Mussel, Dreissena polymorpha: A Resource for Invasive Species Research.</title>
        <authorList>
            <person name="McCartney M.A."/>
            <person name="Auch B."/>
            <person name="Kono T."/>
            <person name="Mallez S."/>
            <person name="Zhang Y."/>
            <person name="Obille A."/>
            <person name="Becker A."/>
            <person name="Abrahante J.E."/>
            <person name="Garbe J."/>
            <person name="Badalamenti J.P."/>
            <person name="Herman A."/>
            <person name="Mangelson H."/>
            <person name="Liachko I."/>
            <person name="Sullivan S."/>
            <person name="Sone E.D."/>
            <person name="Koren S."/>
            <person name="Silverstein K.A.T."/>
            <person name="Beckman K.B."/>
            <person name="Gohl D.M."/>
        </authorList>
    </citation>
    <scope>NUCLEOTIDE SEQUENCE</scope>
    <source>
        <strain evidence="3">Duluth1</strain>
        <tissue evidence="3">Whole animal</tissue>
    </source>
</reference>
<feature type="transmembrane region" description="Helical" evidence="2">
    <location>
        <begin position="23"/>
        <end position="42"/>
    </location>
</feature>